<evidence type="ECO:0000256" key="14">
    <source>
        <dbReference type="ARBA" id="ARBA00047783"/>
    </source>
</evidence>
<evidence type="ECO:0000256" key="12">
    <source>
        <dbReference type="ARBA" id="ARBA00029736"/>
    </source>
</evidence>
<comment type="similarity">
    <text evidence="3 15 17">Belongs to the RNA methyltransferase TrmD family.</text>
</comment>
<evidence type="ECO:0000256" key="1">
    <source>
        <dbReference type="ARBA" id="ARBA00002634"/>
    </source>
</evidence>
<comment type="subcellular location">
    <subcellularLocation>
        <location evidence="2 15 17">Cytoplasm</location>
    </subcellularLocation>
</comment>
<dbReference type="Proteomes" id="UP000000496">
    <property type="component" value="Chromosome gsn.131"/>
</dbReference>
<comment type="catalytic activity">
    <reaction evidence="14 15 17">
        <text>guanosine(37) in tRNA + S-adenosyl-L-methionine = N(1)-methylguanosine(37) in tRNA + S-adenosyl-L-homocysteine + H(+)</text>
        <dbReference type="Rhea" id="RHEA:36899"/>
        <dbReference type="Rhea" id="RHEA-COMP:10145"/>
        <dbReference type="Rhea" id="RHEA-COMP:10147"/>
        <dbReference type="ChEBI" id="CHEBI:15378"/>
        <dbReference type="ChEBI" id="CHEBI:57856"/>
        <dbReference type="ChEBI" id="CHEBI:59789"/>
        <dbReference type="ChEBI" id="CHEBI:73542"/>
        <dbReference type="ChEBI" id="CHEBI:74269"/>
        <dbReference type="EC" id="2.1.1.228"/>
    </reaction>
</comment>
<keyword evidence="8 15" id="KW-0489">Methyltransferase</keyword>
<evidence type="ECO:0000256" key="15">
    <source>
        <dbReference type="HAMAP-Rule" id="MF_00605"/>
    </source>
</evidence>
<dbReference type="STRING" id="331113.SNE_A07590"/>
<name>F8L7B3_SIMNZ</name>
<feature type="domain" description="tRNA methyltransferase TRMD/TRM10-type" evidence="18">
    <location>
        <begin position="1"/>
        <end position="222"/>
    </location>
</feature>
<feature type="binding site" evidence="15 16">
    <location>
        <begin position="130"/>
        <end position="135"/>
    </location>
    <ligand>
        <name>S-adenosyl-L-methionine</name>
        <dbReference type="ChEBI" id="CHEBI:59789"/>
    </ligand>
</feature>
<dbReference type="NCBIfam" id="TIGR00088">
    <property type="entry name" value="trmD"/>
    <property type="match status" value="1"/>
</dbReference>
<dbReference type="OrthoDB" id="9807416at2"/>
<evidence type="ECO:0000256" key="4">
    <source>
        <dbReference type="ARBA" id="ARBA00011738"/>
    </source>
</evidence>
<evidence type="ECO:0000256" key="17">
    <source>
        <dbReference type="RuleBase" id="RU003464"/>
    </source>
</evidence>
<dbReference type="GO" id="GO:0005829">
    <property type="term" value="C:cytosol"/>
    <property type="evidence" value="ECO:0007669"/>
    <property type="project" value="TreeGrafter"/>
</dbReference>
<dbReference type="eggNOG" id="COG0336">
    <property type="taxonomic scope" value="Bacteria"/>
</dbReference>
<evidence type="ECO:0000256" key="10">
    <source>
        <dbReference type="ARBA" id="ARBA00022691"/>
    </source>
</evidence>
<dbReference type="SUPFAM" id="SSF75217">
    <property type="entry name" value="alpha/beta knot"/>
    <property type="match status" value="1"/>
</dbReference>
<dbReference type="AlphaFoldDB" id="F8L7B3"/>
<keyword evidence="10 15" id="KW-0949">S-adenosyl-L-methionine</keyword>
<dbReference type="RefSeq" id="WP_013943103.1">
    <property type="nucleotide sequence ID" value="NC_015713.1"/>
</dbReference>
<dbReference type="Gene3D" id="1.10.1270.20">
    <property type="entry name" value="tRNA(m1g37)methyltransferase, domain 2"/>
    <property type="match status" value="1"/>
</dbReference>
<dbReference type="HAMAP" id="MF_00605">
    <property type="entry name" value="TrmD"/>
    <property type="match status" value="1"/>
</dbReference>
<comment type="function">
    <text evidence="1 15 17">Specifically methylates guanosine-37 in various tRNAs.</text>
</comment>
<evidence type="ECO:0000256" key="2">
    <source>
        <dbReference type="ARBA" id="ARBA00004496"/>
    </source>
</evidence>
<dbReference type="EC" id="2.1.1.228" evidence="5 15"/>
<evidence type="ECO:0000313" key="19">
    <source>
        <dbReference type="EMBL" id="CCB88636.1"/>
    </source>
</evidence>
<dbReference type="InterPro" id="IPR016009">
    <property type="entry name" value="tRNA_MeTrfase_TRMD/TRM10"/>
</dbReference>
<dbReference type="InterPro" id="IPR029026">
    <property type="entry name" value="tRNA_m1G_MTases_N"/>
</dbReference>
<reference evidence="19 20" key="2">
    <citation type="journal article" date="2011" name="Mol. Biol. Evol.">
        <title>Unity in variety--the pan-genome of the Chlamydiae.</title>
        <authorList>
            <person name="Collingro A."/>
            <person name="Tischler P."/>
            <person name="Weinmaier T."/>
            <person name="Penz T."/>
            <person name="Heinz E."/>
            <person name="Brunham R.C."/>
            <person name="Read T.D."/>
            <person name="Bavoil P.M."/>
            <person name="Sachse K."/>
            <person name="Kahane S."/>
            <person name="Friedman M.G."/>
            <person name="Rattei T."/>
            <person name="Myers G.S."/>
            <person name="Horn M."/>
        </authorList>
    </citation>
    <scope>NUCLEOTIDE SEQUENCE [LARGE SCALE GENOMIC DNA]</scope>
    <source>
        <strain evidence="20">ATCC VR-1471 / Z</strain>
    </source>
</reference>
<dbReference type="PIRSF" id="PIRSF000386">
    <property type="entry name" value="tRNA_mtase"/>
    <property type="match status" value="1"/>
</dbReference>
<dbReference type="InterPro" id="IPR029028">
    <property type="entry name" value="Alpha/beta_knot_MTases"/>
</dbReference>
<dbReference type="HOGENOM" id="CLU_047363_0_1_0"/>
<organism evidence="19 20">
    <name type="scientific">Simkania negevensis (strain ATCC VR-1471 / DSM 27360 / Z)</name>
    <dbReference type="NCBI Taxonomy" id="331113"/>
    <lineage>
        <taxon>Bacteria</taxon>
        <taxon>Pseudomonadati</taxon>
        <taxon>Chlamydiota</taxon>
        <taxon>Chlamydiia</taxon>
        <taxon>Parachlamydiales</taxon>
        <taxon>Simkaniaceae</taxon>
        <taxon>Simkania</taxon>
    </lineage>
</organism>
<dbReference type="PANTHER" id="PTHR46417">
    <property type="entry name" value="TRNA (GUANINE-N(1)-)-METHYLTRANSFERASE"/>
    <property type="match status" value="1"/>
</dbReference>
<protein>
    <recommendedName>
        <fullName evidence="6 15">tRNA (guanine-N(1)-)-methyltransferase</fullName>
        <ecNumber evidence="5 15">2.1.1.228</ecNumber>
    </recommendedName>
    <alternativeName>
        <fullName evidence="12 15">M1G-methyltransferase</fullName>
    </alternativeName>
    <alternativeName>
        <fullName evidence="13 15">tRNA [GM37] methyltransferase</fullName>
    </alternativeName>
</protein>
<feature type="binding site" evidence="15 16">
    <location>
        <position position="110"/>
    </location>
    <ligand>
        <name>S-adenosyl-L-methionine</name>
        <dbReference type="ChEBI" id="CHEBI:59789"/>
    </ligand>
</feature>
<dbReference type="PANTHER" id="PTHR46417:SF1">
    <property type="entry name" value="TRNA (GUANINE-N(1)-)-METHYLTRANSFERASE"/>
    <property type="match status" value="1"/>
</dbReference>
<dbReference type="EMBL" id="FR872582">
    <property type="protein sequence ID" value="CCB88636.1"/>
    <property type="molecule type" value="Genomic_DNA"/>
</dbReference>
<evidence type="ECO:0000256" key="13">
    <source>
        <dbReference type="ARBA" id="ARBA00033392"/>
    </source>
</evidence>
<evidence type="ECO:0000256" key="6">
    <source>
        <dbReference type="ARBA" id="ARBA00014679"/>
    </source>
</evidence>
<dbReference type="InterPro" id="IPR023148">
    <property type="entry name" value="tRNA_m1G_MeTrfase_C_sf"/>
</dbReference>
<dbReference type="GO" id="GO:0002939">
    <property type="term" value="P:tRNA N1-guanine methylation"/>
    <property type="evidence" value="ECO:0007669"/>
    <property type="project" value="TreeGrafter"/>
</dbReference>
<evidence type="ECO:0000256" key="3">
    <source>
        <dbReference type="ARBA" id="ARBA00007630"/>
    </source>
</evidence>
<keyword evidence="20" id="KW-1185">Reference proteome</keyword>
<keyword evidence="9 15" id="KW-0808">Transferase</keyword>
<dbReference type="KEGG" id="sng:SNE_A07590"/>
<comment type="subunit">
    <text evidence="4 15 17">Homodimer.</text>
</comment>
<evidence type="ECO:0000256" key="11">
    <source>
        <dbReference type="ARBA" id="ARBA00022694"/>
    </source>
</evidence>
<evidence type="ECO:0000259" key="18">
    <source>
        <dbReference type="Pfam" id="PF01746"/>
    </source>
</evidence>
<evidence type="ECO:0000256" key="5">
    <source>
        <dbReference type="ARBA" id="ARBA00012807"/>
    </source>
</evidence>
<evidence type="ECO:0000256" key="16">
    <source>
        <dbReference type="PIRSR" id="PIRSR000386-1"/>
    </source>
</evidence>
<proteinExistence type="inferred from homology"/>
<reference key="1">
    <citation type="journal article" date="2011" name="Mol. Biol. Evol.">
        <title>Unity in variety -- the pan-genome of the Chlamydiae.</title>
        <authorList>
            <person name="Collingro A."/>
            <person name="Tischler P."/>
            <person name="Weinmaier T."/>
            <person name="Penz T."/>
            <person name="Heinz E."/>
            <person name="Brunham R.C."/>
            <person name="Read T.D."/>
            <person name="Bavoil P.M."/>
            <person name="Sachse K."/>
            <person name="Kahane S."/>
            <person name="Friedman M.G."/>
            <person name="Rattei T."/>
            <person name="Myers G.S.A."/>
            <person name="Horn M."/>
        </authorList>
    </citation>
    <scope>NUCLEOTIDE SEQUENCE</scope>
    <source>
        <strain>Z</strain>
    </source>
</reference>
<evidence type="ECO:0000256" key="7">
    <source>
        <dbReference type="ARBA" id="ARBA00022490"/>
    </source>
</evidence>
<evidence type="ECO:0000256" key="9">
    <source>
        <dbReference type="ARBA" id="ARBA00022679"/>
    </source>
</evidence>
<keyword evidence="7 15" id="KW-0963">Cytoplasm</keyword>
<evidence type="ECO:0000313" key="20">
    <source>
        <dbReference type="Proteomes" id="UP000000496"/>
    </source>
</evidence>
<dbReference type="CDD" id="cd18080">
    <property type="entry name" value="TrmD-like"/>
    <property type="match status" value="1"/>
</dbReference>
<gene>
    <name evidence="15 19" type="primary">trmD</name>
    <name evidence="19" type="ordered locus">SNE_A07590</name>
</gene>
<dbReference type="GO" id="GO:0052906">
    <property type="term" value="F:tRNA (guanine(37)-N1)-methyltransferase activity"/>
    <property type="evidence" value="ECO:0007669"/>
    <property type="project" value="UniProtKB-UniRule"/>
</dbReference>
<sequence length="231" mass="26137">MRFDILSLFPDYFKGPFDVSMIKRARENGLIEIGLVDIRAFAEGRHQQVDDRPYGGGPGMVLMPDPVTKAIRSVRKKRSRVIYLSPQGEPLTARKCENLASEEHLILLCGHYEGVDQRALDLEVDEEISIGDFVVTSGAPAAIVLVDAVSRFIPGVIGNEEAARQDSFENGLFDAPVYTRPPVFEELEVPLVLRQGHHAEIERWRKDIAYRKTKRVRPDLIEELIEKEKQT</sequence>
<keyword evidence="11 15" id="KW-0819">tRNA processing</keyword>
<dbReference type="Gene3D" id="3.40.1280.10">
    <property type="match status" value="1"/>
</dbReference>
<dbReference type="FunFam" id="3.40.1280.10:FF:000001">
    <property type="entry name" value="tRNA (guanine-N(1)-)-methyltransferase"/>
    <property type="match status" value="1"/>
</dbReference>
<dbReference type="InterPro" id="IPR002649">
    <property type="entry name" value="tRNA_m1G_MeTrfase_TrmD"/>
</dbReference>
<dbReference type="NCBIfam" id="NF000648">
    <property type="entry name" value="PRK00026.1"/>
    <property type="match status" value="1"/>
</dbReference>
<accession>F8L7B3</accession>
<evidence type="ECO:0000256" key="8">
    <source>
        <dbReference type="ARBA" id="ARBA00022603"/>
    </source>
</evidence>
<dbReference type="Pfam" id="PF01746">
    <property type="entry name" value="tRNA_m1G_MT"/>
    <property type="match status" value="1"/>
</dbReference>